<protein>
    <recommendedName>
        <fullName evidence="4">agmatinase</fullName>
        <ecNumber evidence="4">3.5.3.11</ecNumber>
    </recommendedName>
</protein>
<dbReference type="PROSITE" id="PS01053">
    <property type="entry name" value="ARGINASE_1"/>
    <property type="match status" value="1"/>
</dbReference>
<sequence>MFRSTAILLAFSAVASAHVGHQTPLTGPLQKLWYNTLPGDGGTQADSVFSGISTFGRLPYFPCLASEEEKFDIAFIGAPFDTGTSYRPGARFGPSGIRQGSRRLNLYGGYNVPLEANPFGNDLKVLDCGDIPVTSYDNAWAIQQIEQGHNSLLMRKPYTNSNDPGHSRTGKTLPRIITLGGDHTITLPLLRSINKAYGPVTVIHFDSHLDTWKPKVFGGSPSEVASINHGTYFYHAAMEGLLKNDTNIHAGIRTTLSGPSDYDNDGYVGFEIVEAREIDTIGTDGIIKKIRDRVGTENPVYLSIDIDSIDPAFAPGTGTPETGGWSTREIRTIIRGLDGLNLISADIVEVAPAYDTNAELTTMAAADVLYEVLTIMVKNGPLTIEDSREEL</sequence>
<feature type="binding site" evidence="5">
    <location>
        <position position="307"/>
    </location>
    <ligand>
        <name>Mn(2+)</name>
        <dbReference type="ChEBI" id="CHEBI:29035"/>
        <label>1</label>
    </ligand>
</feature>
<evidence type="ECO:0000256" key="3">
    <source>
        <dbReference type="ARBA" id="ARBA00050304"/>
    </source>
</evidence>
<feature type="binding site" evidence="5">
    <location>
        <position position="183"/>
    </location>
    <ligand>
        <name>Mn(2+)</name>
        <dbReference type="ChEBI" id="CHEBI:29035"/>
        <label>1</label>
    </ligand>
</feature>
<dbReference type="InterPro" id="IPR023696">
    <property type="entry name" value="Ureohydrolase_dom_sf"/>
</dbReference>
<evidence type="ECO:0000256" key="7">
    <source>
        <dbReference type="RuleBase" id="RU003684"/>
    </source>
</evidence>
<evidence type="ECO:0000256" key="6">
    <source>
        <dbReference type="PROSITE-ProRule" id="PRU00742"/>
    </source>
</evidence>
<feature type="binding site" evidence="5">
    <location>
        <position position="208"/>
    </location>
    <ligand>
        <name>Mn(2+)</name>
        <dbReference type="ChEBI" id="CHEBI:29035"/>
        <label>1</label>
    </ligand>
</feature>
<dbReference type="PROSITE" id="PS51409">
    <property type="entry name" value="ARGINASE_2"/>
    <property type="match status" value="1"/>
</dbReference>
<name>A0A3A2ZBL4_9EURO</name>
<evidence type="ECO:0000256" key="8">
    <source>
        <dbReference type="SAM" id="SignalP"/>
    </source>
</evidence>
<dbReference type="CDD" id="cd11592">
    <property type="entry name" value="Agmatinase_PAH"/>
    <property type="match status" value="1"/>
</dbReference>
<keyword evidence="5" id="KW-0464">Manganese</keyword>
<feature type="binding site" evidence="5">
    <location>
        <position position="305"/>
    </location>
    <ligand>
        <name>Mn(2+)</name>
        <dbReference type="ChEBI" id="CHEBI:29035"/>
        <label>1</label>
    </ligand>
</feature>
<dbReference type="GO" id="GO:0008783">
    <property type="term" value="F:agmatinase activity"/>
    <property type="evidence" value="ECO:0007669"/>
    <property type="project" value="UniProtKB-EC"/>
</dbReference>
<feature type="binding site" evidence="5">
    <location>
        <position position="210"/>
    </location>
    <ligand>
        <name>Mn(2+)</name>
        <dbReference type="ChEBI" id="CHEBI:29035"/>
        <label>1</label>
    </ligand>
</feature>
<dbReference type="STRING" id="2070753.A0A3A2ZBL4"/>
<dbReference type="AlphaFoldDB" id="A0A3A2ZBL4"/>
<gene>
    <name evidence="9" type="ORF">PHISCL_07671</name>
</gene>
<dbReference type="OrthoDB" id="288726at2759"/>
<comment type="similarity">
    <text evidence="6 7">Belongs to the arginase family.</text>
</comment>
<accession>A0A3A2ZBL4</accession>
<evidence type="ECO:0000313" key="9">
    <source>
        <dbReference type="EMBL" id="RJE20000.1"/>
    </source>
</evidence>
<dbReference type="FunFam" id="3.40.800.10:FF:000006">
    <property type="entry name" value="Agmatinase 1"/>
    <property type="match status" value="1"/>
</dbReference>
<dbReference type="Gene3D" id="3.40.800.10">
    <property type="entry name" value="Ureohydrolase domain"/>
    <property type="match status" value="1"/>
</dbReference>
<evidence type="ECO:0000256" key="2">
    <source>
        <dbReference type="ARBA" id="ARBA00022801"/>
    </source>
</evidence>
<keyword evidence="1 5" id="KW-0479">Metal-binding</keyword>
<dbReference type="PRINTS" id="PR00116">
    <property type="entry name" value="ARGINASE"/>
</dbReference>
<dbReference type="Pfam" id="PF00491">
    <property type="entry name" value="Arginase"/>
    <property type="match status" value="1"/>
</dbReference>
<dbReference type="EC" id="3.5.3.11" evidence="4"/>
<keyword evidence="2 7" id="KW-0378">Hydrolase</keyword>
<dbReference type="PANTHER" id="PTHR11358">
    <property type="entry name" value="ARGINASE/AGMATINASE"/>
    <property type="match status" value="1"/>
</dbReference>
<dbReference type="InterPro" id="IPR006035">
    <property type="entry name" value="Ureohydrolase"/>
</dbReference>
<dbReference type="PIRSF" id="PIRSF036979">
    <property type="entry name" value="Arginase"/>
    <property type="match status" value="1"/>
</dbReference>
<evidence type="ECO:0000313" key="10">
    <source>
        <dbReference type="Proteomes" id="UP000266188"/>
    </source>
</evidence>
<evidence type="ECO:0000256" key="1">
    <source>
        <dbReference type="ARBA" id="ARBA00022723"/>
    </source>
</evidence>
<comment type="caution">
    <text evidence="9">The sequence shown here is derived from an EMBL/GenBank/DDBJ whole genome shotgun (WGS) entry which is preliminary data.</text>
</comment>
<evidence type="ECO:0000256" key="4">
    <source>
        <dbReference type="ARBA" id="ARBA00066392"/>
    </source>
</evidence>
<comment type="cofactor">
    <cofactor evidence="5">
        <name>Mn(2+)</name>
        <dbReference type="ChEBI" id="CHEBI:29035"/>
    </cofactor>
    <text evidence="5">Binds 2 manganese ions per subunit.</text>
</comment>
<dbReference type="Proteomes" id="UP000266188">
    <property type="component" value="Unassembled WGS sequence"/>
</dbReference>
<dbReference type="InterPro" id="IPR020855">
    <property type="entry name" value="Ureohydrolase_Mn_BS"/>
</dbReference>
<dbReference type="PANTHER" id="PTHR11358:SF30">
    <property type="entry name" value="AGMATINASE 1-RELATED"/>
    <property type="match status" value="1"/>
</dbReference>
<dbReference type="GO" id="GO:0019627">
    <property type="term" value="P:urea metabolic process"/>
    <property type="evidence" value="ECO:0007669"/>
    <property type="project" value="UniProtKB-ARBA"/>
</dbReference>
<organism evidence="9 10">
    <name type="scientific">Aspergillus sclerotialis</name>
    <dbReference type="NCBI Taxonomy" id="2070753"/>
    <lineage>
        <taxon>Eukaryota</taxon>
        <taxon>Fungi</taxon>
        <taxon>Dikarya</taxon>
        <taxon>Ascomycota</taxon>
        <taxon>Pezizomycotina</taxon>
        <taxon>Eurotiomycetes</taxon>
        <taxon>Eurotiomycetidae</taxon>
        <taxon>Eurotiales</taxon>
        <taxon>Aspergillaceae</taxon>
        <taxon>Aspergillus</taxon>
        <taxon>Aspergillus subgen. Polypaecilum</taxon>
    </lineage>
</organism>
<feature type="signal peptide" evidence="8">
    <location>
        <begin position="1"/>
        <end position="17"/>
    </location>
</feature>
<keyword evidence="10" id="KW-1185">Reference proteome</keyword>
<keyword evidence="8" id="KW-0732">Signal</keyword>
<proteinExistence type="inferred from homology"/>
<reference evidence="10" key="1">
    <citation type="submission" date="2017-02" db="EMBL/GenBank/DDBJ databases">
        <authorList>
            <person name="Tafer H."/>
            <person name="Lopandic K."/>
        </authorList>
    </citation>
    <scope>NUCLEOTIDE SEQUENCE [LARGE SCALE GENOMIC DNA]</scope>
    <source>
        <strain evidence="10">CBS 366.77</strain>
    </source>
</reference>
<comment type="catalytic activity">
    <reaction evidence="3">
        <text>agmatine + H2O = urea + putrescine</text>
        <dbReference type="Rhea" id="RHEA:13929"/>
        <dbReference type="ChEBI" id="CHEBI:15377"/>
        <dbReference type="ChEBI" id="CHEBI:16199"/>
        <dbReference type="ChEBI" id="CHEBI:58145"/>
        <dbReference type="ChEBI" id="CHEBI:326268"/>
        <dbReference type="EC" id="3.5.3.11"/>
    </reaction>
</comment>
<dbReference type="EMBL" id="MVGC01000349">
    <property type="protein sequence ID" value="RJE20000.1"/>
    <property type="molecule type" value="Genomic_DNA"/>
</dbReference>
<dbReference type="GO" id="GO:0033389">
    <property type="term" value="P:putrescine biosynthetic process from arginine, via agmatine"/>
    <property type="evidence" value="ECO:0007669"/>
    <property type="project" value="TreeGrafter"/>
</dbReference>
<dbReference type="SUPFAM" id="SSF52768">
    <property type="entry name" value="Arginase/deacetylase"/>
    <property type="match status" value="1"/>
</dbReference>
<dbReference type="GO" id="GO:0046872">
    <property type="term" value="F:metal ion binding"/>
    <property type="evidence" value="ECO:0007669"/>
    <property type="project" value="UniProtKB-KW"/>
</dbReference>
<feature type="chain" id="PRO_5017455001" description="agmatinase" evidence="8">
    <location>
        <begin position="18"/>
        <end position="391"/>
    </location>
</feature>
<evidence type="ECO:0000256" key="5">
    <source>
        <dbReference type="PIRSR" id="PIRSR036979-1"/>
    </source>
</evidence>
<feature type="binding site" evidence="5">
    <location>
        <position position="206"/>
    </location>
    <ligand>
        <name>Mn(2+)</name>
        <dbReference type="ChEBI" id="CHEBI:29035"/>
        <label>1</label>
    </ligand>
</feature>